<keyword evidence="3" id="KW-1185">Reference proteome</keyword>
<proteinExistence type="predicted"/>
<comment type="caution">
    <text evidence="2">The sequence shown here is derived from an EMBL/GenBank/DDBJ whole genome shotgun (WGS) entry which is preliminary data.</text>
</comment>
<evidence type="ECO:0000256" key="1">
    <source>
        <dbReference type="SAM" id="MobiDB-lite"/>
    </source>
</evidence>
<evidence type="ECO:0000313" key="3">
    <source>
        <dbReference type="Proteomes" id="UP000694287"/>
    </source>
</evidence>
<evidence type="ECO:0000313" key="2">
    <source>
        <dbReference type="EMBL" id="MBW0136481.1"/>
    </source>
</evidence>
<organism evidence="2 3">
    <name type="scientific">Pseudonocardia abyssalis</name>
    <dbReference type="NCBI Taxonomy" id="2792008"/>
    <lineage>
        <taxon>Bacteria</taxon>
        <taxon>Bacillati</taxon>
        <taxon>Actinomycetota</taxon>
        <taxon>Actinomycetes</taxon>
        <taxon>Pseudonocardiales</taxon>
        <taxon>Pseudonocardiaceae</taxon>
        <taxon>Pseudonocardia</taxon>
    </lineage>
</organism>
<accession>A0ABS6UWW0</accession>
<sequence>MTAHRSRRPDDWPDVLASLTTELDDCTAYVVTVADRVTHEIDAYGPLGAEQAVHEADQVLRGLRDEELQSVSVRVVRLHTVPAPVAGVGHPVTDDRPRRPATADASSSRTSAVVSQPMQASVTDCP</sequence>
<name>A0ABS6UWW0_9PSEU</name>
<feature type="compositionally biased region" description="Low complexity" evidence="1">
    <location>
        <begin position="100"/>
        <end position="112"/>
    </location>
</feature>
<evidence type="ECO:0008006" key="4">
    <source>
        <dbReference type="Google" id="ProtNLM"/>
    </source>
</evidence>
<protein>
    <recommendedName>
        <fullName evidence="4">BON domain-containing protein</fullName>
    </recommendedName>
</protein>
<reference evidence="2 3" key="1">
    <citation type="submission" date="2020-11" db="EMBL/GenBank/DDBJ databases">
        <title>Pseudonocardia abyssalis sp. nov. and Pseudonocardia oceani sp. nov., description and phylogenomic analysis of two novel actinomycetes isolated from the deep Southern Ocean.</title>
        <authorList>
            <person name="Parra J."/>
        </authorList>
    </citation>
    <scope>NUCLEOTIDE SEQUENCE [LARGE SCALE GENOMIC DNA]</scope>
    <source>
        <strain evidence="2 3">KRD-168</strain>
    </source>
</reference>
<gene>
    <name evidence="2" type="ORF">I4I81_19725</name>
</gene>
<feature type="region of interest" description="Disordered" evidence="1">
    <location>
        <begin position="85"/>
        <end position="126"/>
    </location>
</feature>
<dbReference type="RefSeq" id="WP_218605715.1">
    <property type="nucleotide sequence ID" value="NZ_JADQDJ010000410.1"/>
</dbReference>
<dbReference type="Proteomes" id="UP000694287">
    <property type="component" value="Unassembled WGS sequence"/>
</dbReference>
<feature type="compositionally biased region" description="Polar residues" evidence="1">
    <location>
        <begin position="113"/>
        <end position="126"/>
    </location>
</feature>
<dbReference type="EMBL" id="JADQDK010000001">
    <property type="protein sequence ID" value="MBW0136481.1"/>
    <property type="molecule type" value="Genomic_DNA"/>
</dbReference>